<dbReference type="AlphaFoldDB" id="B3DV01"/>
<dbReference type="SUPFAM" id="SSF102110">
    <property type="entry name" value="(2r)-phospho-3-sulfolactate synthase ComA"/>
    <property type="match status" value="1"/>
</dbReference>
<evidence type="ECO:0000313" key="2">
    <source>
        <dbReference type="EMBL" id="ACD83154.1"/>
    </source>
</evidence>
<name>B3DV01_METI4</name>
<dbReference type="PANTHER" id="PTHR48413">
    <property type="match status" value="1"/>
</dbReference>
<dbReference type="eggNOG" id="COG1809">
    <property type="taxonomic scope" value="Bacteria"/>
</dbReference>
<comment type="similarity">
    <text evidence="1">Belongs to the phosphosulfolactate synthase family.</text>
</comment>
<organism evidence="2 3">
    <name type="scientific">Methylacidiphilum infernorum (isolate V4)</name>
    <name type="common">Methylokorus infernorum (strain V4)</name>
    <dbReference type="NCBI Taxonomy" id="481448"/>
    <lineage>
        <taxon>Bacteria</taxon>
        <taxon>Pseudomonadati</taxon>
        <taxon>Verrucomicrobiota</taxon>
        <taxon>Methylacidiphilae</taxon>
        <taxon>Methylacidiphilales</taxon>
        <taxon>Methylacidiphilaceae</taxon>
        <taxon>Methylacidiphilum (ex Ratnadevi et al. 2023)</taxon>
    </lineage>
</organism>
<dbReference type="KEGG" id="min:Minf_1099"/>
<dbReference type="HOGENOM" id="CLU_062679_0_0_0"/>
<accession>B3DV01</accession>
<dbReference type="PANTHER" id="PTHR48413:SF1">
    <property type="entry name" value="PROTEIN HEAT-STRESS-ASSOCIATED 32"/>
    <property type="match status" value="1"/>
</dbReference>
<dbReference type="EMBL" id="CP000975">
    <property type="protein sequence ID" value="ACD83154.1"/>
    <property type="molecule type" value="Genomic_DNA"/>
</dbReference>
<dbReference type="Gene3D" id="3.20.20.70">
    <property type="entry name" value="Aldolase class I"/>
    <property type="match status" value="1"/>
</dbReference>
<evidence type="ECO:0000256" key="1">
    <source>
        <dbReference type="ARBA" id="ARBA00010424"/>
    </source>
</evidence>
<reference evidence="2 3" key="1">
    <citation type="journal article" date="2008" name="Biol. Direct">
        <title>Complete genome sequence of the extremely acidophilic methanotroph isolate V4, Methylacidiphilum infernorum, a representative of the bacterial phylum Verrucomicrobia.</title>
        <authorList>
            <person name="Hou S."/>
            <person name="Makarova K.S."/>
            <person name="Saw J.H."/>
            <person name="Senin P."/>
            <person name="Ly B.V."/>
            <person name="Zhou Z."/>
            <person name="Ren Y."/>
            <person name="Wang J."/>
            <person name="Galperin M.Y."/>
            <person name="Omelchenko M.V."/>
            <person name="Wolf Y.I."/>
            <person name="Yutin N."/>
            <person name="Koonin E.V."/>
            <person name="Stott M.B."/>
            <person name="Mountain B.W."/>
            <person name="Crowe M.A."/>
            <person name="Smirnova A.V."/>
            <person name="Dunfield P.F."/>
            <person name="Feng L."/>
            <person name="Wang L."/>
            <person name="Alam M."/>
        </authorList>
    </citation>
    <scope>NUCLEOTIDE SEQUENCE [LARGE SCALE GENOMIC DNA]</scope>
    <source>
        <strain evidence="3">Isolate V4</strain>
    </source>
</reference>
<dbReference type="InterPro" id="IPR003830">
    <property type="entry name" value="ComA_synth"/>
</dbReference>
<protein>
    <submittedName>
        <fullName evidence="2">(2R)-phospho-3-sulfolactate synthase</fullName>
    </submittedName>
</protein>
<dbReference type="STRING" id="481448.Minf_1099"/>
<dbReference type="InterPro" id="IPR036112">
    <property type="entry name" value="ComA_synth_sf"/>
</dbReference>
<dbReference type="InterPro" id="IPR013785">
    <property type="entry name" value="Aldolase_TIM"/>
</dbReference>
<proteinExistence type="inferred from homology"/>
<dbReference type="Proteomes" id="UP000009149">
    <property type="component" value="Chromosome"/>
</dbReference>
<dbReference type="Pfam" id="PF02679">
    <property type="entry name" value="ComA"/>
    <property type="match status" value="1"/>
</dbReference>
<evidence type="ECO:0000313" key="3">
    <source>
        <dbReference type="Proteomes" id="UP000009149"/>
    </source>
</evidence>
<gene>
    <name evidence="2" type="ordered locus">Minf_1099</name>
</gene>
<sequence>MNDLSKRYSLCKKLQNNKGNAMNDPQNKERAFDFLPLNERECKPRKVGITEIRGPYYTAMGIRYLEDLLGTMGAYVDILKFAGGSFALMPKKVLREMINLCHGSNVEVSTGGFIERVLAWGAAIVDRYIEECKAVGFDIVEVSAGFITLPFDDILRLVEKVQRAGLKAKPEIGIQFGAGGATKAEELAAEGTRSPQWAIKQAKRLLEAGAYLIMIESEGITENVSPWRREVVAEFIDKLGLENLMFEAADPEVFSWYIKDYGPEVNLFVDHSQIVQLECLRSGLWGTKSSWGRVLTYKKS</sequence>